<dbReference type="InterPro" id="IPR011020">
    <property type="entry name" value="HTTM-like"/>
</dbReference>
<name>A0A5B1CIV7_9BACT</name>
<evidence type="ECO:0000259" key="7">
    <source>
        <dbReference type="SMART" id="SM00752"/>
    </source>
</evidence>
<dbReference type="PANTHER" id="PTHR39535">
    <property type="entry name" value="SPORULATION-DELAYING PROTEIN SDPB"/>
    <property type="match status" value="1"/>
</dbReference>
<evidence type="ECO:0000313" key="8">
    <source>
        <dbReference type="EMBL" id="KAA1260192.1"/>
    </source>
</evidence>
<dbReference type="SMART" id="SM00752">
    <property type="entry name" value="HTTM"/>
    <property type="match status" value="1"/>
</dbReference>
<dbReference type="RefSeq" id="WP_149752782.1">
    <property type="nucleotide sequence ID" value="NZ_LWSK01000098.1"/>
</dbReference>
<evidence type="ECO:0000256" key="5">
    <source>
        <dbReference type="SAM" id="MobiDB-lite"/>
    </source>
</evidence>
<feature type="transmembrane region" description="Helical" evidence="6">
    <location>
        <begin position="154"/>
        <end position="172"/>
    </location>
</feature>
<feature type="compositionally biased region" description="Basic and acidic residues" evidence="5">
    <location>
        <begin position="374"/>
        <end position="396"/>
    </location>
</feature>
<gene>
    <name evidence="8" type="ORF">LF1_27310</name>
</gene>
<dbReference type="AlphaFoldDB" id="A0A5B1CIV7"/>
<evidence type="ECO:0000256" key="1">
    <source>
        <dbReference type="ARBA" id="ARBA00004127"/>
    </source>
</evidence>
<organism evidence="8 9">
    <name type="scientific">Rubripirellula obstinata</name>
    <dbReference type="NCBI Taxonomy" id="406547"/>
    <lineage>
        <taxon>Bacteria</taxon>
        <taxon>Pseudomonadati</taxon>
        <taxon>Planctomycetota</taxon>
        <taxon>Planctomycetia</taxon>
        <taxon>Pirellulales</taxon>
        <taxon>Pirellulaceae</taxon>
        <taxon>Rubripirellula</taxon>
    </lineage>
</organism>
<dbReference type="GO" id="GO:0012505">
    <property type="term" value="C:endomembrane system"/>
    <property type="evidence" value="ECO:0007669"/>
    <property type="project" value="UniProtKB-SubCell"/>
</dbReference>
<comment type="caution">
    <text evidence="8">The sequence shown here is derived from an EMBL/GenBank/DDBJ whole genome shotgun (WGS) entry which is preliminary data.</text>
</comment>
<dbReference type="OrthoDB" id="128729at2"/>
<evidence type="ECO:0000256" key="6">
    <source>
        <dbReference type="SAM" id="Phobius"/>
    </source>
</evidence>
<feature type="compositionally biased region" description="Low complexity" evidence="5">
    <location>
        <begin position="362"/>
        <end position="372"/>
    </location>
</feature>
<evidence type="ECO:0000256" key="3">
    <source>
        <dbReference type="ARBA" id="ARBA00022989"/>
    </source>
</evidence>
<dbReference type="PANTHER" id="PTHR39535:SF2">
    <property type="entry name" value="HTTM DOMAIN-CONTAINING PROTEIN"/>
    <property type="match status" value="1"/>
</dbReference>
<keyword evidence="2 6" id="KW-0812">Transmembrane</keyword>
<reference evidence="8 9" key="1">
    <citation type="submission" date="2019-08" db="EMBL/GenBank/DDBJ databases">
        <title>Deep-cultivation of Planctomycetes and their phenomic and genomic characterization uncovers novel biology.</title>
        <authorList>
            <person name="Wiegand S."/>
            <person name="Jogler M."/>
            <person name="Boedeker C."/>
            <person name="Pinto D."/>
            <person name="Vollmers J."/>
            <person name="Rivas-Marin E."/>
            <person name="Kohn T."/>
            <person name="Peeters S.H."/>
            <person name="Heuer A."/>
            <person name="Rast P."/>
            <person name="Oberbeckmann S."/>
            <person name="Bunk B."/>
            <person name="Jeske O."/>
            <person name="Meyerdierks A."/>
            <person name="Storesund J.E."/>
            <person name="Kallscheuer N."/>
            <person name="Luecker S."/>
            <person name="Lage O.M."/>
            <person name="Pohl T."/>
            <person name="Merkel B.J."/>
            <person name="Hornburger P."/>
            <person name="Mueller R.-W."/>
            <person name="Bruemmer F."/>
            <person name="Labrenz M."/>
            <person name="Spormann A.M."/>
            <person name="Op Den Camp H."/>
            <person name="Overmann J."/>
            <person name="Amann R."/>
            <person name="Jetten M.S.M."/>
            <person name="Mascher T."/>
            <person name="Medema M.H."/>
            <person name="Devos D.P."/>
            <person name="Kaster A.-K."/>
            <person name="Ovreas L."/>
            <person name="Rohde M."/>
            <person name="Galperin M.Y."/>
            <person name="Jogler C."/>
        </authorList>
    </citation>
    <scope>NUCLEOTIDE SEQUENCE [LARGE SCALE GENOMIC DNA]</scope>
    <source>
        <strain evidence="8 9">LF1</strain>
    </source>
</reference>
<accession>A0A5B1CIV7</accession>
<feature type="transmembrane region" description="Helical" evidence="6">
    <location>
        <begin position="103"/>
        <end position="124"/>
    </location>
</feature>
<keyword evidence="4 6" id="KW-0472">Membrane</keyword>
<dbReference type="InterPro" id="IPR052964">
    <property type="entry name" value="Sporulation_signal_mat"/>
</dbReference>
<dbReference type="Proteomes" id="UP000322699">
    <property type="component" value="Unassembled WGS sequence"/>
</dbReference>
<feature type="domain" description="HTTM-like" evidence="7">
    <location>
        <begin position="33"/>
        <end position="324"/>
    </location>
</feature>
<keyword evidence="9" id="KW-1185">Reference proteome</keyword>
<feature type="transmembrane region" description="Helical" evidence="6">
    <location>
        <begin position="40"/>
        <end position="59"/>
    </location>
</feature>
<evidence type="ECO:0000313" key="9">
    <source>
        <dbReference type="Proteomes" id="UP000322699"/>
    </source>
</evidence>
<sequence>MESSASTSALTRLSGLVGEWASGTARAWNRFWFQPRLPHTLAILRIITGLMLLYSHLVLASDLSSFVGETAWINNDTAKQLHDGAFGFSDWGRSYLWYFGSPALLWIHHALTIAVTICFAAGFLTRITAPAAWFLQLMYVHRLTGHLFGLDQIVTYSAMYLMLAPCGSLFSIDARLREKLSQSHGDRRWFSWLFPSAEPTVMSNIATRLFQIHLCTIYFFGGIAKARGESWWDGTAMWYSAGNYEYQSLDLTWIAGYPRLASLLTNVTLFWELSYAALVWPKLTRPLVIGLAVAVHGGIALFLGMITFGVMMMAANFIFLPPTLLVPSTDVDDDSIDLDDLELNVTPEDGVDLMGSSLSGLSSSSLSGIGSDDLQDRQQRVARQEKRVREASDKINTRARKLKERELKYKERVERLKERESKLKDVVDRAKNRKKK</sequence>
<feature type="transmembrane region" description="Helical" evidence="6">
    <location>
        <begin position="287"/>
        <end position="310"/>
    </location>
</feature>
<proteinExistence type="predicted"/>
<protein>
    <recommendedName>
        <fullName evidence="7">HTTM-like domain-containing protein</fullName>
    </recommendedName>
</protein>
<evidence type="ECO:0000256" key="4">
    <source>
        <dbReference type="ARBA" id="ARBA00023136"/>
    </source>
</evidence>
<keyword evidence="3 6" id="KW-1133">Transmembrane helix</keyword>
<dbReference type="EMBL" id="VRLW01000001">
    <property type="protein sequence ID" value="KAA1260192.1"/>
    <property type="molecule type" value="Genomic_DNA"/>
</dbReference>
<comment type="subcellular location">
    <subcellularLocation>
        <location evidence="1">Endomembrane system</location>
        <topology evidence="1">Multi-pass membrane protein</topology>
    </subcellularLocation>
</comment>
<feature type="region of interest" description="Disordered" evidence="5">
    <location>
        <begin position="362"/>
        <end position="396"/>
    </location>
</feature>
<evidence type="ECO:0000256" key="2">
    <source>
        <dbReference type="ARBA" id="ARBA00022692"/>
    </source>
</evidence>